<evidence type="ECO:0000313" key="8">
    <source>
        <dbReference type="EMBL" id="GGH61999.1"/>
    </source>
</evidence>
<keyword evidence="2" id="KW-0444">Lipid biosynthesis</keyword>
<keyword evidence="5 8" id="KW-0012">Acyltransferase</keyword>
<dbReference type="InterPro" id="IPR002123">
    <property type="entry name" value="Plipid/glycerol_acylTrfase"/>
</dbReference>
<evidence type="ECO:0000256" key="3">
    <source>
        <dbReference type="ARBA" id="ARBA00022679"/>
    </source>
</evidence>
<dbReference type="RefSeq" id="WP_188951015.1">
    <property type="nucleotide sequence ID" value="NZ_BMIB01000001.1"/>
</dbReference>
<evidence type="ECO:0000313" key="9">
    <source>
        <dbReference type="Proteomes" id="UP000627292"/>
    </source>
</evidence>
<comment type="pathway">
    <text evidence="1">Lipid metabolism.</text>
</comment>
<dbReference type="SMART" id="SM00563">
    <property type="entry name" value="PlsC"/>
    <property type="match status" value="1"/>
</dbReference>
<feature type="transmembrane region" description="Helical" evidence="6">
    <location>
        <begin position="7"/>
        <end position="34"/>
    </location>
</feature>
<sequence length="255" mass="29690">MRRFLQYIYTIWALLWFVVLMLLILPFVLLSALLGRDRGGNAVYRICEAWAAAWYVANGIQHREIYEVPHDRSKQYIFVANHSSYMDIPCVVRCMHQPIRVLGKYEMVKYPVFGIIYRMAVILVDRRDAQRRSESVRNLKAAVHKGISVFIFPEGTFNETDQPLKSFYPGAFRIAIETQTPLKPVLFVDAVDRMHHRGFFELTPGKNRVVFLDEIPVTGYTLADVAVLQEKVRGMMDEGLRRYRHYESKPDPKMA</sequence>
<evidence type="ECO:0000256" key="2">
    <source>
        <dbReference type="ARBA" id="ARBA00022516"/>
    </source>
</evidence>
<name>A0A917IR77_9BACT</name>
<evidence type="ECO:0000259" key="7">
    <source>
        <dbReference type="SMART" id="SM00563"/>
    </source>
</evidence>
<gene>
    <name evidence="8" type="ORF">GCM10011379_11530</name>
</gene>
<keyword evidence="3" id="KW-0808">Transferase</keyword>
<organism evidence="8 9">
    <name type="scientific">Filimonas zeae</name>
    <dbReference type="NCBI Taxonomy" id="1737353"/>
    <lineage>
        <taxon>Bacteria</taxon>
        <taxon>Pseudomonadati</taxon>
        <taxon>Bacteroidota</taxon>
        <taxon>Chitinophagia</taxon>
        <taxon>Chitinophagales</taxon>
        <taxon>Chitinophagaceae</taxon>
        <taxon>Filimonas</taxon>
    </lineage>
</organism>
<comment type="caution">
    <text evidence="8">The sequence shown here is derived from an EMBL/GenBank/DDBJ whole genome shotgun (WGS) entry which is preliminary data.</text>
</comment>
<evidence type="ECO:0000256" key="1">
    <source>
        <dbReference type="ARBA" id="ARBA00005189"/>
    </source>
</evidence>
<dbReference type="PANTHER" id="PTHR10434:SF64">
    <property type="entry name" value="1-ACYL-SN-GLYCEROL-3-PHOSPHATE ACYLTRANSFERASE-RELATED"/>
    <property type="match status" value="1"/>
</dbReference>
<feature type="domain" description="Phospholipid/glycerol acyltransferase" evidence="7">
    <location>
        <begin position="76"/>
        <end position="190"/>
    </location>
</feature>
<keyword evidence="6" id="KW-0812">Transmembrane</keyword>
<keyword evidence="6" id="KW-1133">Transmembrane helix</keyword>
<dbReference type="PANTHER" id="PTHR10434">
    <property type="entry name" value="1-ACYL-SN-GLYCEROL-3-PHOSPHATE ACYLTRANSFERASE"/>
    <property type="match status" value="1"/>
</dbReference>
<dbReference type="EMBL" id="BMIB01000001">
    <property type="protein sequence ID" value="GGH61999.1"/>
    <property type="molecule type" value="Genomic_DNA"/>
</dbReference>
<dbReference type="CDD" id="cd07989">
    <property type="entry name" value="LPLAT_AGPAT-like"/>
    <property type="match status" value="1"/>
</dbReference>
<evidence type="ECO:0000256" key="5">
    <source>
        <dbReference type="ARBA" id="ARBA00023315"/>
    </source>
</evidence>
<reference evidence="8" key="1">
    <citation type="journal article" date="2014" name="Int. J. Syst. Evol. Microbiol.">
        <title>Complete genome sequence of Corynebacterium casei LMG S-19264T (=DSM 44701T), isolated from a smear-ripened cheese.</title>
        <authorList>
            <consortium name="US DOE Joint Genome Institute (JGI-PGF)"/>
            <person name="Walter F."/>
            <person name="Albersmeier A."/>
            <person name="Kalinowski J."/>
            <person name="Ruckert C."/>
        </authorList>
    </citation>
    <scope>NUCLEOTIDE SEQUENCE</scope>
    <source>
        <strain evidence="8">CGMCC 1.15290</strain>
    </source>
</reference>
<dbReference type="GO" id="GO:0006654">
    <property type="term" value="P:phosphatidic acid biosynthetic process"/>
    <property type="evidence" value="ECO:0007669"/>
    <property type="project" value="TreeGrafter"/>
</dbReference>
<keyword evidence="9" id="KW-1185">Reference proteome</keyword>
<dbReference type="AlphaFoldDB" id="A0A917IR77"/>
<protein>
    <submittedName>
        <fullName evidence="8">1-acyl-sn-glycerol-3-phosphate acyltransferase</fullName>
    </submittedName>
</protein>
<dbReference type="Pfam" id="PF01553">
    <property type="entry name" value="Acyltransferase"/>
    <property type="match status" value="1"/>
</dbReference>
<accession>A0A917IR77</accession>
<keyword evidence="4" id="KW-0443">Lipid metabolism</keyword>
<proteinExistence type="predicted"/>
<reference evidence="8" key="2">
    <citation type="submission" date="2020-09" db="EMBL/GenBank/DDBJ databases">
        <authorList>
            <person name="Sun Q."/>
            <person name="Zhou Y."/>
        </authorList>
    </citation>
    <scope>NUCLEOTIDE SEQUENCE</scope>
    <source>
        <strain evidence="8">CGMCC 1.15290</strain>
    </source>
</reference>
<evidence type="ECO:0000256" key="6">
    <source>
        <dbReference type="SAM" id="Phobius"/>
    </source>
</evidence>
<keyword evidence="6" id="KW-0472">Membrane</keyword>
<dbReference type="GO" id="GO:0003841">
    <property type="term" value="F:1-acylglycerol-3-phosphate O-acyltransferase activity"/>
    <property type="evidence" value="ECO:0007669"/>
    <property type="project" value="TreeGrafter"/>
</dbReference>
<dbReference type="Proteomes" id="UP000627292">
    <property type="component" value="Unassembled WGS sequence"/>
</dbReference>
<evidence type="ECO:0000256" key="4">
    <source>
        <dbReference type="ARBA" id="ARBA00023098"/>
    </source>
</evidence>
<dbReference type="SUPFAM" id="SSF69593">
    <property type="entry name" value="Glycerol-3-phosphate (1)-acyltransferase"/>
    <property type="match status" value="1"/>
</dbReference>